<evidence type="ECO:0000256" key="3">
    <source>
        <dbReference type="ARBA" id="ARBA00022448"/>
    </source>
</evidence>
<evidence type="ECO:0000313" key="11">
    <source>
        <dbReference type="Proteomes" id="UP000729402"/>
    </source>
</evidence>
<dbReference type="PROSITE" id="PS00217">
    <property type="entry name" value="SUGAR_TRANSPORT_2"/>
    <property type="match status" value="1"/>
</dbReference>
<evidence type="ECO:0000256" key="5">
    <source>
        <dbReference type="ARBA" id="ARBA00022989"/>
    </source>
</evidence>
<dbReference type="Proteomes" id="UP000729402">
    <property type="component" value="Unassembled WGS sequence"/>
</dbReference>
<feature type="transmembrane region" description="Helical" evidence="8">
    <location>
        <begin position="50"/>
        <end position="69"/>
    </location>
</feature>
<evidence type="ECO:0000256" key="2">
    <source>
        <dbReference type="ARBA" id="ARBA00010992"/>
    </source>
</evidence>
<dbReference type="Pfam" id="PF00083">
    <property type="entry name" value="Sugar_tr"/>
    <property type="match status" value="2"/>
</dbReference>
<dbReference type="InterPro" id="IPR050814">
    <property type="entry name" value="Myo-inositol_Transporter"/>
</dbReference>
<accession>A0A8J5WNM5</accession>
<feature type="domain" description="Major facilitator superfamily (MFS) profile" evidence="9">
    <location>
        <begin position="14"/>
        <end position="679"/>
    </location>
</feature>
<organism evidence="10 11">
    <name type="scientific">Zizania palustris</name>
    <name type="common">Northern wild rice</name>
    <dbReference type="NCBI Taxonomy" id="103762"/>
    <lineage>
        <taxon>Eukaryota</taxon>
        <taxon>Viridiplantae</taxon>
        <taxon>Streptophyta</taxon>
        <taxon>Embryophyta</taxon>
        <taxon>Tracheophyta</taxon>
        <taxon>Spermatophyta</taxon>
        <taxon>Magnoliopsida</taxon>
        <taxon>Liliopsida</taxon>
        <taxon>Poales</taxon>
        <taxon>Poaceae</taxon>
        <taxon>BOP clade</taxon>
        <taxon>Oryzoideae</taxon>
        <taxon>Oryzeae</taxon>
        <taxon>Zizaniinae</taxon>
        <taxon>Zizania</taxon>
    </lineage>
</organism>
<evidence type="ECO:0000256" key="7">
    <source>
        <dbReference type="SAM" id="MobiDB-lite"/>
    </source>
</evidence>
<dbReference type="GO" id="GO:0022857">
    <property type="term" value="F:transmembrane transporter activity"/>
    <property type="evidence" value="ECO:0007669"/>
    <property type="project" value="InterPro"/>
</dbReference>
<feature type="transmembrane region" description="Helical" evidence="8">
    <location>
        <begin position="650"/>
        <end position="672"/>
    </location>
</feature>
<dbReference type="PANTHER" id="PTHR48020:SF35">
    <property type="entry name" value="SUGAR TRANSPORTER"/>
    <property type="match status" value="1"/>
</dbReference>
<dbReference type="PROSITE" id="PS50850">
    <property type="entry name" value="MFS"/>
    <property type="match status" value="1"/>
</dbReference>
<feature type="transmembrane region" description="Helical" evidence="8">
    <location>
        <begin position="557"/>
        <end position="579"/>
    </location>
</feature>
<feature type="transmembrane region" description="Helical" evidence="8">
    <location>
        <begin position="527"/>
        <end position="545"/>
    </location>
</feature>
<dbReference type="PANTHER" id="PTHR48020">
    <property type="entry name" value="PROTON MYO-INOSITOL COTRANSPORTER"/>
    <property type="match status" value="1"/>
</dbReference>
<keyword evidence="5 8" id="KW-1133">Transmembrane helix</keyword>
<feature type="transmembrane region" description="Helical" evidence="8">
    <location>
        <begin position="81"/>
        <end position="100"/>
    </location>
</feature>
<evidence type="ECO:0000256" key="4">
    <source>
        <dbReference type="ARBA" id="ARBA00022692"/>
    </source>
</evidence>
<feature type="region of interest" description="Disordered" evidence="7">
    <location>
        <begin position="320"/>
        <end position="359"/>
    </location>
</feature>
<comment type="similarity">
    <text evidence="2">Belongs to the major facilitator superfamily. Sugar transporter (TC 2.A.1.1) family.</text>
</comment>
<keyword evidence="6 8" id="KW-0472">Membrane</keyword>
<reference evidence="10" key="1">
    <citation type="journal article" date="2021" name="bioRxiv">
        <title>Whole Genome Assembly and Annotation of Northern Wild Rice, Zizania palustris L., Supports a Whole Genome Duplication in the Zizania Genus.</title>
        <authorList>
            <person name="Haas M."/>
            <person name="Kono T."/>
            <person name="Macchietto M."/>
            <person name="Millas R."/>
            <person name="McGilp L."/>
            <person name="Shao M."/>
            <person name="Duquette J."/>
            <person name="Hirsch C.N."/>
            <person name="Kimball J."/>
        </authorList>
    </citation>
    <scope>NUCLEOTIDE SEQUENCE</scope>
    <source>
        <tissue evidence="10">Fresh leaf tissue</tissue>
    </source>
</reference>
<dbReference type="InterPro" id="IPR005828">
    <property type="entry name" value="MFS_sugar_transport-like"/>
</dbReference>
<dbReference type="OrthoDB" id="6339427at2759"/>
<evidence type="ECO:0000256" key="8">
    <source>
        <dbReference type="SAM" id="Phobius"/>
    </source>
</evidence>
<dbReference type="PROSITE" id="PS00216">
    <property type="entry name" value="SUGAR_TRANSPORT_1"/>
    <property type="match status" value="1"/>
</dbReference>
<keyword evidence="11" id="KW-1185">Reference proteome</keyword>
<feature type="transmembrane region" description="Helical" evidence="8">
    <location>
        <begin position="624"/>
        <end position="644"/>
    </location>
</feature>
<comment type="caution">
    <text evidence="10">The sequence shown here is derived from an EMBL/GenBank/DDBJ whole genome shotgun (WGS) entry which is preliminary data.</text>
</comment>
<evidence type="ECO:0000256" key="1">
    <source>
        <dbReference type="ARBA" id="ARBA00004141"/>
    </source>
</evidence>
<dbReference type="EMBL" id="JAAALK010000080">
    <property type="protein sequence ID" value="KAG8092403.1"/>
    <property type="molecule type" value="Genomic_DNA"/>
</dbReference>
<dbReference type="InterPro" id="IPR005829">
    <property type="entry name" value="Sugar_transporter_CS"/>
</dbReference>
<comment type="subcellular location">
    <subcellularLocation>
        <location evidence="1">Membrane</location>
        <topology evidence="1">Multi-pass membrane protein</topology>
    </subcellularLocation>
</comment>
<keyword evidence="3" id="KW-0813">Transport</keyword>
<dbReference type="GO" id="GO:0016020">
    <property type="term" value="C:membrane"/>
    <property type="evidence" value="ECO:0007669"/>
    <property type="project" value="UniProtKB-SubCell"/>
</dbReference>
<dbReference type="AlphaFoldDB" id="A0A8J5WNM5"/>
<gene>
    <name evidence="10" type="ORF">GUJ93_ZPchr0012g21022</name>
</gene>
<evidence type="ECO:0000313" key="10">
    <source>
        <dbReference type="EMBL" id="KAG8092403.1"/>
    </source>
</evidence>
<name>A0A8J5WNM5_ZIZPA</name>
<dbReference type="InterPro" id="IPR020846">
    <property type="entry name" value="MFS_dom"/>
</dbReference>
<feature type="transmembrane region" description="Helical" evidence="8">
    <location>
        <begin position="172"/>
        <end position="192"/>
    </location>
</feature>
<reference evidence="10" key="2">
    <citation type="submission" date="2021-02" db="EMBL/GenBank/DDBJ databases">
        <authorList>
            <person name="Kimball J.A."/>
            <person name="Haas M.W."/>
            <person name="Macchietto M."/>
            <person name="Kono T."/>
            <person name="Duquette J."/>
            <person name="Shao M."/>
        </authorList>
    </citation>
    <scope>NUCLEOTIDE SEQUENCE</scope>
    <source>
        <tissue evidence="10">Fresh leaf tissue</tissue>
    </source>
</reference>
<evidence type="ECO:0000259" key="9">
    <source>
        <dbReference type="PROSITE" id="PS50850"/>
    </source>
</evidence>
<keyword evidence="4 8" id="KW-0812">Transmembrane</keyword>
<proteinExistence type="inferred from homology"/>
<evidence type="ECO:0000256" key="6">
    <source>
        <dbReference type="ARBA" id="ARBA00023136"/>
    </source>
</evidence>
<protein>
    <recommendedName>
        <fullName evidence="9">Major facilitator superfamily (MFS) profile domain-containing protein</fullName>
    </recommendedName>
</protein>
<feature type="transmembrane region" description="Helical" evidence="8">
    <location>
        <begin position="585"/>
        <end position="612"/>
    </location>
</feature>
<sequence length="707" mass="76318">MVDSSAATKSAERAATAASIGNFLQGWDNAAIACAEPHIKIEFNVQRKPLISGLVVSITHIGALVMTAFSGEAADAVGRRSMLIASSVLYFVSGLLMLSAPTLYVLLLARFIVGLGNGLSVTLVPLYISEIAPADTRGRLNTIPQFNGARGLSLSYFFQFMMSLMQQQTWRVMLGALSILSLLFTALTVFYLPETPRWLASKGRLDEAKRVLQRLRGIEDVSGEMELLARGQRVGTDTTIEEFLIGHDDEHADEGSAPGPDKIKLYLPRIARRKSSLGSSALGQGKPLVDHVVSLLGSVHENQLVETNFADWDDVESQRESCSEQFTSDLDGDDTDGSLQSPLLYSPHGNGSMMGSVGRSSSRVLMEGGEAVSSTGIGEGWKLAWRWTEREAADGQREGGYQRIYLHEECVPERRDSILSSPRGGGVPEFVQASALVSQPAFYSKDLLEQRLQRHAGHAPSGAAAGAPRWADLFQPGVKHGLVVGLSLQLLQQFSGINGVLYYTPQILEQAGVDSIFSNTGLSSSSISILITGLTTLLMLPSIAIAMRVMDKSGRRFLLLATIPILIISLFVLILVNVVDVGTMAHAALSTISVTTYSCFFVMGFGPIPNIICAEIFPTNVRGICISICSVAYWIGSILITYIFPLMLEVIGPAGTFGIFAIACIISLIFIFKKVPETMGIPIELITDLFHIGAMQNNKAVPITRLG</sequence>